<dbReference type="Pfam" id="PF04351">
    <property type="entry name" value="PilP"/>
    <property type="match status" value="1"/>
</dbReference>
<dbReference type="Proteomes" id="UP000254618">
    <property type="component" value="Unassembled WGS sequence"/>
</dbReference>
<dbReference type="AlphaFoldDB" id="A0A378QV22"/>
<dbReference type="EMBL" id="UGQF01000001">
    <property type="protein sequence ID" value="STZ03283.1"/>
    <property type="molecule type" value="Genomic_DNA"/>
</dbReference>
<name>A0A378QV22_9GAMM</name>
<evidence type="ECO:0000313" key="2">
    <source>
        <dbReference type="EMBL" id="STZ03283.1"/>
    </source>
</evidence>
<dbReference type="EMBL" id="MXAP01000019">
    <property type="protein sequence ID" value="OPH39889.1"/>
    <property type="molecule type" value="Genomic_DNA"/>
</dbReference>
<dbReference type="Proteomes" id="UP000190777">
    <property type="component" value="Unassembled WGS sequence"/>
</dbReference>
<proteinExistence type="predicted"/>
<dbReference type="RefSeq" id="WP_079324159.1">
    <property type="nucleotide sequence ID" value="NZ_MXAP01000019.1"/>
</dbReference>
<organism evidence="2 4">
    <name type="scientific">Moraxella equi</name>
    <dbReference type="NCBI Taxonomy" id="60442"/>
    <lineage>
        <taxon>Bacteria</taxon>
        <taxon>Pseudomonadati</taxon>
        <taxon>Pseudomonadota</taxon>
        <taxon>Gammaproteobacteria</taxon>
        <taxon>Moraxellales</taxon>
        <taxon>Moraxellaceae</taxon>
        <taxon>Moraxella</taxon>
    </lineage>
</organism>
<dbReference type="Gene3D" id="2.30.30.830">
    <property type="match status" value="1"/>
</dbReference>
<dbReference type="PROSITE" id="PS51257">
    <property type="entry name" value="PROKAR_LIPOPROTEIN"/>
    <property type="match status" value="1"/>
</dbReference>
<sequence>MINFSLKTNVGLAILLSLLVGCTDRVSLAEAEMEDIRKQEAKTIEPPPEPLKIEDFKYGAQNVRDPFVAKSLLERQQKIAEAPAVKPDENRIKEPLEGFELSELVYRGKVVAPNGQEYGLVQAPDGMVHDVQVGRYLGKNHGRIIEITSTQVNLIEIVKDTNDQYVEKTANLVSPN</sequence>
<evidence type="ECO:0000313" key="4">
    <source>
        <dbReference type="Proteomes" id="UP000254618"/>
    </source>
</evidence>
<keyword evidence="3" id="KW-1185">Reference proteome</keyword>
<gene>
    <name evidence="1" type="ORF">B5J93_01830</name>
    <name evidence="2" type="ORF">NCTC11012_01525</name>
</gene>
<accession>A0A378QV22</accession>
<dbReference type="PIRSF" id="PIRSF016481">
    <property type="entry name" value="Pilus_assembly_PilP"/>
    <property type="match status" value="1"/>
</dbReference>
<reference evidence="1 3" key="1">
    <citation type="submission" date="2017-03" db="EMBL/GenBank/DDBJ databases">
        <title>Draft genome sequence of Moraxella equi CCUG 4950T type strain.</title>
        <authorList>
            <person name="Salva-Serra F."/>
            <person name="Engstrom-Jakobsson H."/>
            <person name="Thorell K."/>
            <person name="Jaen-Luchoro D."/>
            <person name="Gonzales-Siles L."/>
            <person name="Karlsson R."/>
            <person name="Yazdan S."/>
            <person name="Boulund F."/>
            <person name="Johnning A."/>
            <person name="Engstrand L."/>
            <person name="Kristiansson E."/>
            <person name="Moore E."/>
        </authorList>
    </citation>
    <scope>NUCLEOTIDE SEQUENCE [LARGE SCALE GENOMIC DNA]</scope>
    <source>
        <strain evidence="1 3">CCUG 4950</strain>
    </source>
</reference>
<protein>
    <submittedName>
        <fullName evidence="2">Pilus assembly protein, PilP</fullName>
    </submittedName>
</protein>
<evidence type="ECO:0000313" key="3">
    <source>
        <dbReference type="Proteomes" id="UP000190777"/>
    </source>
</evidence>
<reference evidence="2 4" key="2">
    <citation type="submission" date="2018-06" db="EMBL/GenBank/DDBJ databases">
        <authorList>
            <consortium name="Pathogen Informatics"/>
            <person name="Doyle S."/>
        </authorList>
    </citation>
    <scope>NUCLEOTIDE SEQUENCE [LARGE SCALE GENOMIC DNA]</scope>
    <source>
        <strain evidence="2 4">NCTC11012</strain>
    </source>
</reference>
<evidence type="ECO:0000313" key="1">
    <source>
        <dbReference type="EMBL" id="OPH39889.1"/>
    </source>
</evidence>
<dbReference type="InterPro" id="IPR007446">
    <property type="entry name" value="PilP"/>
</dbReference>